<accession>A0A165F5T2</accession>
<dbReference type="InterPro" id="IPR054425">
    <property type="entry name" value="Cdc6_ORC1-like_ATPase_lid"/>
</dbReference>
<dbReference type="AlphaFoldDB" id="A0A165F5T2"/>
<keyword evidence="6" id="KW-0378">Hydrolase</keyword>
<dbReference type="PANTHER" id="PTHR10763">
    <property type="entry name" value="CELL DIVISION CONTROL PROTEIN 6-RELATED"/>
    <property type="match status" value="1"/>
</dbReference>
<dbReference type="GO" id="GO:0005634">
    <property type="term" value="C:nucleus"/>
    <property type="evidence" value="ECO:0007669"/>
    <property type="project" value="TreeGrafter"/>
</dbReference>
<feature type="domain" description="Cdc6/ORC1-like ATPase lid" evidence="5">
    <location>
        <begin position="343"/>
        <end position="398"/>
    </location>
</feature>
<evidence type="ECO:0000313" key="7">
    <source>
        <dbReference type="Proteomes" id="UP000076842"/>
    </source>
</evidence>
<dbReference type="PANTHER" id="PTHR10763:SF26">
    <property type="entry name" value="CELL DIVISION CONTROL PROTEIN 6 HOMOLOG"/>
    <property type="match status" value="1"/>
</dbReference>
<dbReference type="Gene3D" id="3.40.50.300">
    <property type="entry name" value="P-loop containing nucleotide triphosphate hydrolases"/>
    <property type="match status" value="1"/>
</dbReference>
<dbReference type="STRING" id="1353952.A0A165F5T2"/>
<dbReference type="GO" id="GO:0003688">
    <property type="term" value="F:DNA replication origin binding"/>
    <property type="evidence" value="ECO:0007669"/>
    <property type="project" value="TreeGrafter"/>
</dbReference>
<keyword evidence="2" id="KW-0235">DNA replication</keyword>
<gene>
    <name evidence="6" type="ORF">CALCODRAFT_484155</name>
</gene>
<dbReference type="GO" id="GO:0006270">
    <property type="term" value="P:DNA replication initiation"/>
    <property type="evidence" value="ECO:0007669"/>
    <property type="project" value="TreeGrafter"/>
</dbReference>
<evidence type="ECO:0000256" key="1">
    <source>
        <dbReference type="ARBA" id="ARBA00006184"/>
    </source>
</evidence>
<feature type="region of interest" description="Disordered" evidence="3">
    <location>
        <begin position="1"/>
        <end position="140"/>
    </location>
</feature>
<dbReference type="FunCoup" id="A0A165F5T2">
    <property type="interactions" value="389"/>
</dbReference>
<dbReference type="GO" id="GO:0033314">
    <property type="term" value="P:mitotic DNA replication checkpoint signaling"/>
    <property type="evidence" value="ECO:0007669"/>
    <property type="project" value="TreeGrafter"/>
</dbReference>
<organism evidence="6 7">
    <name type="scientific">Calocera cornea HHB12733</name>
    <dbReference type="NCBI Taxonomy" id="1353952"/>
    <lineage>
        <taxon>Eukaryota</taxon>
        <taxon>Fungi</taxon>
        <taxon>Dikarya</taxon>
        <taxon>Basidiomycota</taxon>
        <taxon>Agaricomycotina</taxon>
        <taxon>Dacrymycetes</taxon>
        <taxon>Dacrymycetales</taxon>
        <taxon>Dacrymycetaceae</taxon>
        <taxon>Calocera</taxon>
    </lineage>
</organism>
<evidence type="ECO:0000256" key="2">
    <source>
        <dbReference type="ARBA" id="ARBA00022705"/>
    </source>
</evidence>
<dbReference type="CDD" id="cd00009">
    <property type="entry name" value="AAA"/>
    <property type="match status" value="1"/>
</dbReference>
<dbReference type="InterPro" id="IPR049945">
    <property type="entry name" value="AAA_22"/>
</dbReference>
<evidence type="ECO:0000259" key="4">
    <source>
        <dbReference type="Pfam" id="PF13401"/>
    </source>
</evidence>
<dbReference type="Pfam" id="PF22606">
    <property type="entry name" value="Cdc6-ORC-like_ATPase_lid"/>
    <property type="match status" value="1"/>
</dbReference>
<dbReference type="InterPro" id="IPR050311">
    <property type="entry name" value="ORC1/CDC6"/>
</dbReference>
<reference evidence="6 7" key="1">
    <citation type="journal article" date="2016" name="Mol. Biol. Evol.">
        <title>Comparative Genomics of Early-Diverging Mushroom-Forming Fungi Provides Insights into the Origins of Lignocellulose Decay Capabilities.</title>
        <authorList>
            <person name="Nagy L.G."/>
            <person name="Riley R."/>
            <person name="Tritt A."/>
            <person name="Adam C."/>
            <person name="Daum C."/>
            <person name="Floudas D."/>
            <person name="Sun H."/>
            <person name="Yadav J.S."/>
            <person name="Pangilinan J."/>
            <person name="Larsson K.H."/>
            <person name="Matsuura K."/>
            <person name="Barry K."/>
            <person name="Labutti K."/>
            <person name="Kuo R."/>
            <person name="Ohm R.A."/>
            <person name="Bhattacharya S.S."/>
            <person name="Shirouzu T."/>
            <person name="Yoshinaga Y."/>
            <person name="Martin F.M."/>
            <person name="Grigoriev I.V."/>
            <person name="Hibbett D.S."/>
        </authorList>
    </citation>
    <scope>NUCLEOTIDE SEQUENCE [LARGE SCALE GENOMIC DNA]</scope>
    <source>
        <strain evidence="6 7">HHB12733</strain>
    </source>
</reference>
<keyword evidence="7" id="KW-1185">Reference proteome</keyword>
<dbReference type="InterPro" id="IPR027417">
    <property type="entry name" value="P-loop_NTPase"/>
</dbReference>
<dbReference type="GO" id="GO:0016887">
    <property type="term" value="F:ATP hydrolysis activity"/>
    <property type="evidence" value="ECO:0007669"/>
    <property type="project" value="InterPro"/>
</dbReference>
<feature type="domain" description="ORC1/DEAH AAA+ ATPase" evidence="4">
    <location>
        <begin position="208"/>
        <end position="316"/>
    </location>
</feature>
<proteinExistence type="inferred from homology"/>
<evidence type="ECO:0000256" key="3">
    <source>
        <dbReference type="SAM" id="MobiDB-lite"/>
    </source>
</evidence>
<evidence type="ECO:0000313" key="6">
    <source>
        <dbReference type="EMBL" id="KZT56250.1"/>
    </source>
</evidence>
<dbReference type="OrthoDB" id="1926878at2759"/>
<protein>
    <submittedName>
        <fullName evidence="6">p-loop containing nucleoside triphosphate hydrolase protein</fullName>
    </submittedName>
</protein>
<feature type="compositionally biased region" description="Basic and acidic residues" evidence="3">
    <location>
        <begin position="61"/>
        <end position="72"/>
    </location>
</feature>
<name>A0A165F5T2_9BASI</name>
<dbReference type="Pfam" id="PF13401">
    <property type="entry name" value="AAA_22"/>
    <property type="match status" value="1"/>
</dbReference>
<comment type="similarity">
    <text evidence="1">Belongs to the CDC6/cdc18 family.</text>
</comment>
<dbReference type="Proteomes" id="UP000076842">
    <property type="component" value="Unassembled WGS sequence"/>
</dbReference>
<evidence type="ECO:0000259" key="5">
    <source>
        <dbReference type="Pfam" id="PF22606"/>
    </source>
</evidence>
<dbReference type="EMBL" id="KV423981">
    <property type="protein sequence ID" value="KZT56250.1"/>
    <property type="molecule type" value="Genomic_DNA"/>
</dbReference>
<dbReference type="InParanoid" id="A0A165F5T2"/>
<sequence>MALGKRSRTLPTITNKHLPIPALKRARTSLSPLSDYDPTANKENIPPYGAPPSPIPSVISVHDELDLEDSARMTRSRTRSGGSRERERAPSRPAPRRSETAPQRSATRRQTTRLTIPLHAPTPPLTPESEADSIDTPLLTPSLDMGRLQLGSEDDIKPLLSPTLNAYGLARSALKAPPSELAGREDERVELLAFLAPFLTAGDGGEDSRVMYVSGTPGTGKTAVIKKVLEEVEVDGRRVGMVNCMGLASAKEVWDAVWAAMGGDKVKDSKATFEKMVDEQECKFVLALDEIDTLLRLPSVLSSILALPAQHSNLCLLTIANSLSLPSQLPASVSLTHVSFAPYTWEQMTGIVRCKLSDNTLIDGKALELAARRVGGRTGDLRVLVEVLRKALDAAEKEWRKRTAENPFIACDLVKVGPPHILAAIKTVTFPSNNSGPAAPTTASSPTMVLVRTLPMHTRLILLALLVASYRSSLGLAFTAGPSNSPAKTLKATSPTPTQLFASYSALLAKYGGTLPPALGSHDFHDVLNMLEASSIVSFTSASGGNKKRTTFERCVRLVPGEEEVRRAMYLEQDQTAEGMEGILRGVWSRAGKDARNEIVRRGKKAEREANECPLEERL</sequence>
<dbReference type="SUPFAM" id="SSF52540">
    <property type="entry name" value="P-loop containing nucleoside triphosphate hydrolases"/>
    <property type="match status" value="1"/>
</dbReference>